<gene>
    <name evidence="1" type="ORF">HMPREF0545_0297</name>
</gene>
<proteinExistence type="predicted"/>
<dbReference type="Proteomes" id="UP000003531">
    <property type="component" value="Unassembled WGS sequence"/>
</dbReference>
<dbReference type="HOGENOM" id="CLU_2770754_0_0_9"/>
<sequence>MNKNISPNEGDENLLKRLLSWIVWFNKNISPNEGDENSVTLTMSQPSDVIRTYLRMKETKTKLIVDLVR</sequence>
<dbReference type="AlphaFoldDB" id="C2EF75"/>
<dbReference type="EMBL" id="ACGT01000002">
    <property type="protein sequence ID" value="EEJ74628.1"/>
    <property type="molecule type" value="Genomic_DNA"/>
</dbReference>
<evidence type="ECO:0000313" key="1">
    <source>
        <dbReference type="EMBL" id="EEJ74628.1"/>
    </source>
</evidence>
<name>C2EF75_9LACO</name>
<evidence type="ECO:0000313" key="2">
    <source>
        <dbReference type="Proteomes" id="UP000003531"/>
    </source>
</evidence>
<comment type="caution">
    <text evidence="1">The sequence shown here is derived from an EMBL/GenBank/DDBJ whole genome shotgun (WGS) entry which is preliminary data.</text>
</comment>
<reference evidence="1 2" key="1">
    <citation type="submission" date="2009-01" db="EMBL/GenBank/DDBJ databases">
        <authorList>
            <person name="Qin X."/>
            <person name="Bachman B."/>
            <person name="Battles P."/>
            <person name="Bell A."/>
            <person name="Bess C."/>
            <person name="Bickham C."/>
            <person name="Chaboub L."/>
            <person name="Chen D."/>
            <person name="Coyle M."/>
            <person name="Deiros D.R."/>
            <person name="Dinh H."/>
            <person name="Forbes L."/>
            <person name="Fowler G."/>
            <person name="Francisco L."/>
            <person name="Fu Q."/>
            <person name="Gubbala S."/>
            <person name="Hale W."/>
            <person name="Han Y."/>
            <person name="Hemphill L."/>
            <person name="Highlander S.K."/>
            <person name="Hirani K."/>
            <person name="Hogues M."/>
            <person name="Jackson L."/>
            <person name="Jakkamsetti A."/>
            <person name="Javaid M."/>
            <person name="Jiang H."/>
            <person name="Korchina V."/>
            <person name="Kovar C."/>
            <person name="Lara F."/>
            <person name="Lee S."/>
            <person name="Mata R."/>
            <person name="Mathew T."/>
            <person name="Moen C."/>
            <person name="Morales K."/>
            <person name="Munidasa M."/>
            <person name="Nazareth L."/>
            <person name="Ngo R."/>
            <person name="Nguyen L."/>
            <person name="Okwuonu G."/>
            <person name="Ongeri F."/>
            <person name="Patil S."/>
            <person name="Petrosino J."/>
            <person name="Pham C."/>
            <person name="Pham P."/>
            <person name="Pu L.-L."/>
            <person name="Puazo M."/>
            <person name="Raj R."/>
            <person name="Reid J."/>
            <person name="Rouhana J."/>
            <person name="Saada N."/>
            <person name="Shang Y."/>
            <person name="Simmons D."/>
            <person name="Thornton R."/>
            <person name="Warren J."/>
            <person name="Weissenberger G."/>
            <person name="Zhang J."/>
            <person name="Zhang L."/>
            <person name="Zhou C."/>
            <person name="Zhu D."/>
            <person name="Muzny D."/>
            <person name="Worley K."/>
            <person name="Gibbs R."/>
        </authorList>
    </citation>
    <scope>NUCLEOTIDE SEQUENCE [LARGE SCALE GENOMIC DNA]</scope>
    <source>
        <strain evidence="1 2">ATCC 11741</strain>
    </source>
</reference>
<organism evidence="1 2">
    <name type="scientific">Ligilactobacillus salivarius DSM 20555 = ATCC 11741</name>
    <dbReference type="NCBI Taxonomy" id="1423799"/>
    <lineage>
        <taxon>Bacteria</taxon>
        <taxon>Bacillati</taxon>
        <taxon>Bacillota</taxon>
        <taxon>Bacilli</taxon>
        <taxon>Lactobacillales</taxon>
        <taxon>Lactobacillaceae</taxon>
        <taxon>Ligilactobacillus</taxon>
    </lineage>
</organism>
<protein>
    <submittedName>
        <fullName evidence="1">Uncharacterized protein</fullName>
    </submittedName>
</protein>
<accession>C2EF75</accession>